<dbReference type="KEGG" id="moc:BB934_31520"/>
<name>A0A1B2ES21_9HYPH</name>
<reference evidence="1" key="1">
    <citation type="submission" date="2016-07" db="EMBL/GenBank/DDBJ databases">
        <title>Microvirga ossetica sp. nov. a new species of rhizobia isolated from root nodules of the legume species Vicia alpestris Steven originated from North Ossetia region in the Caucasus.</title>
        <authorList>
            <person name="Safronova V.I."/>
            <person name="Kuznetsova I.G."/>
            <person name="Sazanova A.L."/>
            <person name="Belimov A."/>
            <person name="Andronov E."/>
            <person name="Osledkin Y.S."/>
            <person name="Onishchuk O.P."/>
            <person name="Kurchak O.N."/>
            <person name="Shaposhnikov A.I."/>
            <person name="Willems A."/>
            <person name="Tikhonovich I.A."/>
        </authorList>
    </citation>
    <scope>NUCLEOTIDE SEQUENCE [LARGE SCALE GENOMIC DNA]</scope>
    <source>
        <strain evidence="1">V5/3M</strain>
        <plasmid evidence="1">unnamed1</plasmid>
    </source>
</reference>
<organism evidence="1">
    <name type="scientific">Microvirga ossetica</name>
    <dbReference type="NCBI Taxonomy" id="1882682"/>
    <lineage>
        <taxon>Bacteria</taxon>
        <taxon>Pseudomonadati</taxon>
        <taxon>Pseudomonadota</taxon>
        <taxon>Alphaproteobacteria</taxon>
        <taxon>Hyphomicrobiales</taxon>
        <taxon>Methylobacteriaceae</taxon>
        <taxon>Microvirga</taxon>
    </lineage>
</organism>
<keyword evidence="1" id="KW-0614">Plasmid</keyword>
<geneLocation type="plasmid" evidence="1">
    <name>unnamed1</name>
</geneLocation>
<accession>A0A1B2ES21</accession>
<sequence>MQYICDAPGSKTWFRIETEGEAALESDVMGHVVEKYFREAWESATSTYRSTSSPFVEQNIGLKAHVQRVMPLFLTLRTAEGAALVTAMLPPGGRYDPAFRIIIVGPENQDPYPEHSEAIRKLGEHFGLSLERVRCYPYAGTAPSRR</sequence>
<gene>
    <name evidence="1" type="ORF">BB934_31520</name>
</gene>
<protein>
    <submittedName>
        <fullName evidence="1">Uncharacterized protein</fullName>
    </submittedName>
</protein>
<proteinExistence type="predicted"/>
<dbReference type="AlphaFoldDB" id="A0A1B2ES21"/>
<dbReference type="RefSeq" id="WP_099513878.1">
    <property type="nucleotide sequence ID" value="NZ_CP016617.1"/>
</dbReference>
<dbReference type="EMBL" id="CP016617">
    <property type="protein sequence ID" value="ANY82774.1"/>
    <property type="molecule type" value="Genomic_DNA"/>
</dbReference>
<evidence type="ECO:0000313" key="1">
    <source>
        <dbReference type="EMBL" id="ANY82774.1"/>
    </source>
</evidence>
<dbReference type="OrthoDB" id="8018220at2"/>